<dbReference type="RefSeq" id="WP_077841067.1">
    <property type="nucleotide sequence ID" value="NZ_JABTAE010000001.1"/>
</dbReference>
<name>A0A1S8RG51_CLOBE</name>
<proteinExistence type="predicted"/>
<protein>
    <submittedName>
        <fullName evidence="1">Sporulation-specific extracellular nuclease</fullName>
        <ecNumber evidence="1">3.-.-.-</ecNumber>
    </submittedName>
</protein>
<accession>A0A1S8RG51</accession>
<sequence length="68" mass="7301">MNFGLSCTYDKVKAKDIDEYPPAMFREGGAGTSVRPIAPSDNMGAGSWLGHGLRAYPNGTRVRIKVGD</sequence>
<gene>
    <name evidence="1" type="primary">nucB</name>
    <name evidence="1" type="ORF">CLBCK_49280</name>
</gene>
<reference evidence="1 2" key="1">
    <citation type="submission" date="2016-05" db="EMBL/GenBank/DDBJ databases">
        <title>Microbial solvent formation.</title>
        <authorList>
            <person name="Poehlein A."/>
            <person name="Montoya Solano J.D."/>
            <person name="Flitsch S."/>
            <person name="Krabben P."/>
            <person name="Duerre P."/>
            <person name="Daniel R."/>
        </authorList>
    </citation>
    <scope>NUCLEOTIDE SEQUENCE [LARGE SCALE GENOMIC DNA]</scope>
    <source>
        <strain evidence="1 2">DSM 53</strain>
    </source>
</reference>
<dbReference type="EC" id="3.-.-.-" evidence="1"/>
<organism evidence="1 2">
    <name type="scientific">Clostridium beijerinckii</name>
    <name type="common">Clostridium MP</name>
    <dbReference type="NCBI Taxonomy" id="1520"/>
    <lineage>
        <taxon>Bacteria</taxon>
        <taxon>Bacillati</taxon>
        <taxon>Bacillota</taxon>
        <taxon>Clostridia</taxon>
        <taxon>Eubacteriales</taxon>
        <taxon>Clostridiaceae</taxon>
        <taxon>Clostridium</taxon>
    </lineage>
</organism>
<evidence type="ECO:0000313" key="2">
    <source>
        <dbReference type="Proteomes" id="UP000190973"/>
    </source>
</evidence>
<comment type="caution">
    <text evidence="1">The sequence shown here is derived from an EMBL/GenBank/DDBJ whole genome shotgun (WGS) entry which is preliminary data.</text>
</comment>
<evidence type="ECO:0000313" key="1">
    <source>
        <dbReference type="EMBL" id="OOM52159.1"/>
    </source>
</evidence>
<keyword evidence="1" id="KW-0378">Hydrolase</keyword>
<dbReference type="GO" id="GO:0016787">
    <property type="term" value="F:hydrolase activity"/>
    <property type="evidence" value="ECO:0007669"/>
    <property type="project" value="UniProtKB-KW"/>
</dbReference>
<dbReference type="AlphaFoldDB" id="A0A1S8RG51"/>
<dbReference type="Proteomes" id="UP000190973">
    <property type="component" value="Unassembled WGS sequence"/>
</dbReference>
<dbReference type="EMBL" id="LZZI01000219">
    <property type="protein sequence ID" value="OOM52159.1"/>
    <property type="molecule type" value="Genomic_DNA"/>
</dbReference>